<dbReference type="Pfam" id="PF10935">
    <property type="entry name" value="DUF2637"/>
    <property type="match status" value="1"/>
</dbReference>
<dbReference type="InterPro" id="IPR021235">
    <property type="entry name" value="DUF2637"/>
</dbReference>
<keyword evidence="1" id="KW-0472">Membrane</keyword>
<accession>A0A191WBU1</accession>
<sequence length="213" mass="22276">MSQLPRRINPDTRPVLVVAASLTAVLGGVSFLLSYNGLTATAPWASIPAGQAWTIPVVIDGAILVYTLAVLIKRRRGERAVLYWSLLAAFTAVSVAGNAFHAWDASAQDSTGMAGAAIAGLAPLAVLAATHTLADLIVEPAPARIAQPEVRSDVTPIERADAMTLSEDEPVSREQAVVTRARAGLSQRRIAAELGMSKSTVGRILTSASVEVE</sequence>
<reference evidence="3" key="2">
    <citation type="submission" date="2016-01" db="EMBL/GenBank/DDBJ databases">
        <title>Complete genome sequence of Agromyces aureus AR33T and comparison with related organisms.</title>
        <authorList>
            <person name="Corretto E."/>
            <person name="Antonielli L."/>
            <person name="Sessitsch A."/>
            <person name="Brader G."/>
        </authorList>
    </citation>
    <scope>NUCLEOTIDE SEQUENCE [LARGE SCALE GENOMIC DNA]</scope>
    <source>
        <strain evidence="3">AR33</strain>
    </source>
</reference>
<feature type="transmembrane region" description="Helical" evidence="1">
    <location>
        <begin position="12"/>
        <end position="33"/>
    </location>
</feature>
<name>A0A191WBU1_9MICO</name>
<dbReference type="CDD" id="cd00093">
    <property type="entry name" value="HTH_XRE"/>
    <property type="match status" value="1"/>
</dbReference>
<organism evidence="2 3">
    <name type="scientific">Agromyces aureus</name>
    <dbReference type="NCBI Taxonomy" id="453304"/>
    <lineage>
        <taxon>Bacteria</taxon>
        <taxon>Bacillati</taxon>
        <taxon>Actinomycetota</taxon>
        <taxon>Actinomycetes</taxon>
        <taxon>Micrococcales</taxon>
        <taxon>Microbacteriaceae</taxon>
        <taxon>Agromyces</taxon>
    </lineage>
</organism>
<protein>
    <submittedName>
        <fullName evidence="2">Uncharacterized protein</fullName>
    </submittedName>
</protein>
<keyword evidence="1" id="KW-0812">Transmembrane</keyword>
<dbReference type="RefSeq" id="WP_067872531.1">
    <property type="nucleotide sequence ID" value="NZ_CP013979.1"/>
</dbReference>
<evidence type="ECO:0000313" key="3">
    <source>
        <dbReference type="Proteomes" id="UP000078437"/>
    </source>
</evidence>
<dbReference type="AlphaFoldDB" id="A0A191WBU1"/>
<gene>
    <name evidence="2" type="ORF">ATC03_02050</name>
</gene>
<feature type="transmembrane region" description="Helical" evidence="1">
    <location>
        <begin position="81"/>
        <end position="100"/>
    </location>
</feature>
<keyword evidence="3" id="KW-1185">Reference proteome</keyword>
<keyword evidence="1" id="KW-1133">Transmembrane helix</keyword>
<feature type="transmembrane region" description="Helical" evidence="1">
    <location>
        <begin position="53"/>
        <end position="72"/>
    </location>
</feature>
<dbReference type="InterPro" id="IPR036388">
    <property type="entry name" value="WH-like_DNA-bd_sf"/>
</dbReference>
<reference evidence="2 3" key="1">
    <citation type="journal article" date="2016" name="Int. J. Syst. Evol. Microbiol.">
        <title>Agromyces aureus sp. nov., isolated from the rhizosphere of Salix caprea L. grown in a heavy-metal-contaminated soil.</title>
        <authorList>
            <person name="Corretto E."/>
            <person name="Antonielli L."/>
            <person name="Sessitsch A."/>
            <person name="Compant S."/>
            <person name="Gorfer M."/>
            <person name="Kuffner M."/>
            <person name="Brader G."/>
        </authorList>
    </citation>
    <scope>NUCLEOTIDE SEQUENCE [LARGE SCALE GENOMIC DNA]</scope>
    <source>
        <strain evidence="2 3">AR33</strain>
    </source>
</reference>
<feature type="transmembrane region" description="Helical" evidence="1">
    <location>
        <begin position="112"/>
        <end position="134"/>
    </location>
</feature>
<proteinExistence type="predicted"/>
<dbReference type="Gene3D" id="1.10.10.10">
    <property type="entry name" value="Winged helix-like DNA-binding domain superfamily/Winged helix DNA-binding domain"/>
    <property type="match status" value="1"/>
</dbReference>
<dbReference type="EMBL" id="CP013979">
    <property type="protein sequence ID" value="ANJ25726.1"/>
    <property type="molecule type" value="Genomic_DNA"/>
</dbReference>
<dbReference type="InterPro" id="IPR001387">
    <property type="entry name" value="Cro/C1-type_HTH"/>
</dbReference>
<dbReference type="OrthoDB" id="4480597at2"/>
<dbReference type="KEGG" id="agy:ATC03_02050"/>
<dbReference type="Proteomes" id="UP000078437">
    <property type="component" value="Chromosome"/>
</dbReference>
<dbReference type="STRING" id="453304.ATC03_02050"/>
<evidence type="ECO:0000313" key="2">
    <source>
        <dbReference type="EMBL" id="ANJ25726.1"/>
    </source>
</evidence>
<evidence type="ECO:0000256" key="1">
    <source>
        <dbReference type="SAM" id="Phobius"/>
    </source>
</evidence>